<keyword evidence="1" id="KW-0812">Transmembrane</keyword>
<evidence type="ECO:0000313" key="3">
    <source>
        <dbReference type="EMBL" id="MBL6279645.1"/>
    </source>
</evidence>
<comment type="caution">
    <text evidence="3">The sequence shown here is derived from an EMBL/GenBank/DDBJ whole genome shotgun (WGS) entry which is preliminary data.</text>
</comment>
<keyword evidence="1" id="KW-1133">Transmembrane helix</keyword>
<feature type="transmembrane region" description="Helical" evidence="1">
    <location>
        <begin position="162"/>
        <end position="182"/>
    </location>
</feature>
<feature type="chain" id="PRO_5046975375" evidence="2">
    <location>
        <begin position="29"/>
        <end position="225"/>
    </location>
</feature>
<evidence type="ECO:0000256" key="1">
    <source>
        <dbReference type="SAM" id="Phobius"/>
    </source>
</evidence>
<gene>
    <name evidence="3" type="ORF">JMF97_26165</name>
</gene>
<evidence type="ECO:0000256" key="2">
    <source>
        <dbReference type="SAM" id="SignalP"/>
    </source>
</evidence>
<keyword evidence="4" id="KW-1185">Reference proteome</keyword>
<sequence length="225" mass="23679">MSRIARTALVVVGAVLGLSLLAPSSAAAADEYTLQVHTSGAAFLYTLCLKTDTTMKKPRGSDRVCTGKRGSTHGTFDMSAPYAPGDSVKMDIEMHTGLAGESVTKDNVDITGARSCTLSGAVHAGKFQCDSPINTINFEPPEITAYTVDTNPNKSVANLLNLMAWLVSAAAVAGLLITGATLAAQLRRGAMEERTEYTRSIAFVFTACLIATTAGPFVRWLALTD</sequence>
<proteinExistence type="predicted"/>
<dbReference type="RefSeq" id="WP_203223937.1">
    <property type="nucleotide sequence ID" value="NZ_JAETXL010000011.1"/>
</dbReference>
<evidence type="ECO:0000313" key="4">
    <source>
        <dbReference type="Proteomes" id="UP000661193"/>
    </source>
</evidence>
<organism evidence="3 4">
    <name type="scientific">Micromonospora fiedleri</name>
    <dbReference type="NCBI Taxonomy" id="1157498"/>
    <lineage>
        <taxon>Bacteria</taxon>
        <taxon>Bacillati</taxon>
        <taxon>Actinomycetota</taxon>
        <taxon>Actinomycetes</taxon>
        <taxon>Micromonosporales</taxon>
        <taxon>Micromonosporaceae</taxon>
        <taxon>Micromonospora</taxon>
    </lineage>
</organism>
<keyword evidence="1" id="KW-0472">Membrane</keyword>
<protein>
    <submittedName>
        <fullName evidence="3">Uncharacterized protein</fullName>
    </submittedName>
</protein>
<name>A0ABS1UTF3_9ACTN</name>
<feature type="signal peptide" evidence="2">
    <location>
        <begin position="1"/>
        <end position="28"/>
    </location>
</feature>
<keyword evidence="2" id="KW-0732">Signal</keyword>
<feature type="transmembrane region" description="Helical" evidence="1">
    <location>
        <begin position="202"/>
        <end position="222"/>
    </location>
</feature>
<dbReference type="EMBL" id="JAETXL010000011">
    <property type="protein sequence ID" value="MBL6279645.1"/>
    <property type="molecule type" value="Genomic_DNA"/>
</dbReference>
<reference evidence="3 4" key="1">
    <citation type="submission" date="2021-01" db="EMBL/GenBank/DDBJ databases">
        <title>Genome sequencing of Micromonospora fiedleri MG-37.</title>
        <authorList>
            <person name="Moreland P.E.J."/>
            <person name="Stach J.E.M."/>
        </authorList>
    </citation>
    <scope>NUCLEOTIDE SEQUENCE [LARGE SCALE GENOMIC DNA]</scope>
    <source>
        <strain evidence="3 4">MG-37</strain>
    </source>
</reference>
<dbReference type="Proteomes" id="UP000661193">
    <property type="component" value="Unassembled WGS sequence"/>
</dbReference>
<accession>A0ABS1UTF3</accession>